<name>W9VD27_9EURO</name>
<organism evidence="1 2">
    <name type="scientific">Cladophialophora psammophila CBS 110553</name>
    <dbReference type="NCBI Taxonomy" id="1182543"/>
    <lineage>
        <taxon>Eukaryota</taxon>
        <taxon>Fungi</taxon>
        <taxon>Dikarya</taxon>
        <taxon>Ascomycota</taxon>
        <taxon>Pezizomycotina</taxon>
        <taxon>Eurotiomycetes</taxon>
        <taxon>Chaetothyriomycetidae</taxon>
        <taxon>Chaetothyriales</taxon>
        <taxon>Herpotrichiellaceae</taxon>
        <taxon>Cladophialophora</taxon>
    </lineage>
</organism>
<sequence length="293" mass="32889">MNLQYFSILIRLARLSSLVSKRLSTIRAYQQGAELLVRSVAELDEQLNVLKRSVDPILVLDSPIKLNRPPAGMTLQQLMYLRYGFFNVTLDIHTALTYPWSRGMLGLTPHVALRNQVEKSTQMVAETCRNAILATEHIHFDASTPVPLSFFGPIYALINLFIYILQTPQQPRIQSDLALMDVGAGHFARMQFATDSEISFSFAKEMAALAHEAVEKASRRYAGNDSVSTEADLSRFPQDMSDTMTDRNVLGEDLQSDDPTAGYANSFFDLELENWSTFLPGGFDDNMMDFSVI</sequence>
<evidence type="ECO:0000313" key="1">
    <source>
        <dbReference type="EMBL" id="EXJ53348.1"/>
    </source>
</evidence>
<dbReference type="STRING" id="1182543.W9VD27"/>
<evidence type="ECO:0000313" key="2">
    <source>
        <dbReference type="Proteomes" id="UP000019471"/>
    </source>
</evidence>
<dbReference type="AlphaFoldDB" id="W9VD27"/>
<evidence type="ECO:0008006" key="3">
    <source>
        <dbReference type="Google" id="ProtNLM"/>
    </source>
</evidence>
<dbReference type="GeneID" id="19198102"/>
<reference evidence="1 2" key="1">
    <citation type="submission" date="2013-03" db="EMBL/GenBank/DDBJ databases">
        <title>The Genome Sequence of Cladophialophora psammophila CBS 110553.</title>
        <authorList>
            <consortium name="The Broad Institute Genomics Platform"/>
            <person name="Cuomo C."/>
            <person name="de Hoog S."/>
            <person name="Gorbushina A."/>
            <person name="Walker B."/>
            <person name="Young S.K."/>
            <person name="Zeng Q."/>
            <person name="Gargeya S."/>
            <person name="Fitzgerald M."/>
            <person name="Haas B."/>
            <person name="Abouelleil A."/>
            <person name="Allen A.W."/>
            <person name="Alvarado L."/>
            <person name="Arachchi H.M."/>
            <person name="Berlin A.M."/>
            <person name="Chapman S.B."/>
            <person name="Gainer-Dewar J."/>
            <person name="Goldberg J."/>
            <person name="Griggs A."/>
            <person name="Gujja S."/>
            <person name="Hansen M."/>
            <person name="Howarth C."/>
            <person name="Imamovic A."/>
            <person name="Ireland A."/>
            <person name="Larimer J."/>
            <person name="McCowan C."/>
            <person name="Murphy C."/>
            <person name="Pearson M."/>
            <person name="Poon T.W."/>
            <person name="Priest M."/>
            <person name="Roberts A."/>
            <person name="Saif S."/>
            <person name="Shea T."/>
            <person name="Sisk P."/>
            <person name="Sykes S."/>
            <person name="Wortman J."/>
            <person name="Nusbaum C."/>
            <person name="Birren B."/>
        </authorList>
    </citation>
    <scope>NUCLEOTIDE SEQUENCE [LARGE SCALE GENOMIC DNA]</scope>
    <source>
        <strain evidence="1 2">CBS 110553</strain>
    </source>
</reference>
<dbReference type="Proteomes" id="UP000019471">
    <property type="component" value="Unassembled WGS sequence"/>
</dbReference>
<dbReference type="HOGENOM" id="CLU_949970_0_0_1"/>
<accession>W9VD27</accession>
<proteinExistence type="predicted"/>
<protein>
    <recommendedName>
        <fullName evidence="3">Transcription factor domain-containing protein</fullName>
    </recommendedName>
</protein>
<comment type="caution">
    <text evidence="1">The sequence shown here is derived from an EMBL/GenBank/DDBJ whole genome shotgun (WGS) entry which is preliminary data.</text>
</comment>
<dbReference type="OrthoDB" id="39175at2759"/>
<keyword evidence="2" id="KW-1185">Reference proteome</keyword>
<gene>
    <name evidence="1" type="ORF">A1O5_13419</name>
</gene>
<dbReference type="EMBL" id="AMGX01000055">
    <property type="protein sequence ID" value="EXJ53348.1"/>
    <property type="molecule type" value="Genomic_DNA"/>
</dbReference>
<dbReference type="RefSeq" id="XP_007752175.1">
    <property type="nucleotide sequence ID" value="XM_007753985.1"/>
</dbReference>